<evidence type="ECO:0000313" key="2">
    <source>
        <dbReference type="Proteomes" id="UP000007815"/>
    </source>
</evidence>
<name>A0ABN0GVK0_STRRT</name>
<dbReference type="EMBL" id="AJTZ01000005">
    <property type="protein sequence ID" value="EJN94535.1"/>
    <property type="molecule type" value="Genomic_DNA"/>
</dbReference>
<reference evidence="1 2" key="1">
    <citation type="submission" date="2009-12" db="EMBL/GenBank/DDBJ databases">
        <authorList>
            <person name="Lefebure T."/>
            <person name="Cornejo O.E."/>
            <person name="Pavinski Bitar P.D."/>
            <person name="Lang P."/>
            <person name="Stanhope M.J."/>
        </authorList>
    </citation>
    <scope>NUCLEOTIDE SEQUENCE [LARGE SCALE GENOMIC DNA]</scope>
    <source>
        <strain evidence="1 2">FA-1</strain>
    </source>
</reference>
<organism evidence="1 2">
    <name type="scientific">Streptococcus ratti FA-1 = DSM 20564</name>
    <dbReference type="NCBI Taxonomy" id="699248"/>
    <lineage>
        <taxon>Bacteria</taxon>
        <taxon>Bacillati</taxon>
        <taxon>Bacillota</taxon>
        <taxon>Bacilli</taxon>
        <taxon>Lactobacillales</taxon>
        <taxon>Streptococcaceae</taxon>
        <taxon>Streptococcus</taxon>
    </lineage>
</organism>
<comment type="caution">
    <text evidence="1">The sequence shown here is derived from an EMBL/GenBank/DDBJ whole genome shotgun (WGS) entry which is preliminary data.</text>
</comment>
<protein>
    <submittedName>
        <fullName evidence="1">Uncharacterized protein</fullName>
    </submittedName>
</protein>
<sequence length="39" mass="4825">MIFRKKSDFFFFVKFYSKPLKKPLQKSMIVKKLKFTGEY</sequence>
<evidence type="ECO:0000313" key="1">
    <source>
        <dbReference type="EMBL" id="EJN94535.1"/>
    </source>
</evidence>
<keyword evidence="2" id="KW-1185">Reference proteome</keyword>
<accession>A0ABN0GVK0</accession>
<proteinExistence type="predicted"/>
<dbReference type="Proteomes" id="UP000007815">
    <property type="component" value="Unassembled WGS sequence"/>
</dbReference>
<gene>
    <name evidence="1" type="ORF">SRA_08356</name>
</gene>